<evidence type="ECO:0000256" key="1">
    <source>
        <dbReference type="SAM" id="MobiDB-lite"/>
    </source>
</evidence>
<keyword evidence="2" id="KW-0812">Transmembrane</keyword>
<dbReference type="GeneID" id="74913019"/>
<dbReference type="AlphaFoldDB" id="A0A0C1PNS5"/>
<keyword evidence="4" id="KW-1185">Reference proteome</keyword>
<dbReference type="Proteomes" id="UP000031397">
    <property type="component" value="Unassembled WGS sequence"/>
</dbReference>
<dbReference type="PATRIC" id="fig|1614.7.peg.321"/>
<feature type="transmembrane region" description="Helical" evidence="2">
    <location>
        <begin position="6"/>
        <end position="24"/>
    </location>
</feature>
<keyword evidence="2" id="KW-0472">Membrane</keyword>
<evidence type="ECO:0000256" key="2">
    <source>
        <dbReference type="SAM" id="Phobius"/>
    </source>
</evidence>
<gene>
    <name evidence="3" type="ORF">LfDm3_0331</name>
</gene>
<evidence type="ECO:0000313" key="4">
    <source>
        <dbReference type="Proteomes" id="UP000031397"/>
    </source>
</evidence>
<accession>A0A0C1PNS5</accession>
<dbReference type="EMBL" id="JOJZ01000009">
    <property type="protein sequence ID" value="KID42402.1"/>
    <property type="molecule type" value="Genomic_DNA"/>
</dbReference>
<protein>
    <submittedName>
        <fullName evidence="3">Uncharacterized protein</fullName>
    </submittedName>
</protein>
<dbReference type="RefSeq" id="WP_039143500.1">
    <property type="nucleotide sequence ID" value="NZ_JOJZ01000009.1"/>
</dbReference>
<reference evidence="3 4" key="1">
    <citation type="submission" date="2014-06" db="EMBL/GenBank/DDBJ databases">
        <title>Functional and comparative genomic analyses of the Drosophila gut microbiota identify candidate symbiosis factors.</title>
        <authorList>
            <person name="Newell P.D."/>
            <person name="Chaston J.M."/>
            <person name="Douglas A.E."/>
        </authorList>
    </citation>
    <scope>NUCLEOTIDE SEQUENCE [LARGE SCALE GENOMIC DNA]</scope>
    <source>
        <strain evidence="3 4">DmCS_002</strain>
    </source>
</reference>
<evidence type="ECO:0000313" key="3">
    <source>
        <dbReference type="EMBL" id="KID42402.1"/>
    </source>
</evidence>
<feature type="region of interest" description="Disordered" evidence="1">
    <location>
        <begin position="142"/>
        <end position="161"/>
    </location>
</feature>
<feature type="transmembrane region" description="Helical" evidence="2">
    <location>
        <begin position="60"/>
        <end position="78"/>
    </location>
</feature>
<feature type="transmembrane region" description="Helical" evidence="2">
    <location>
        <begin position="36"/>
        <end position="54"/>
    </location>
</feature>
<name>A0A0C1PNS5_9LACO</name>
<feature type="transmembrane region" description="Helical" evidence="2">
    <location>
        <begin position="99"/>
        <end position="118"/>
    </location>
</feature>
<organism evidence="3 4">
    <name type="scientific">Fructilactobacillus fructivorans</name>
    <dbReference type="NCBI Taxonomy" id="1614"/>
    <lineage>
        <taxon>Bacteria</taxon>
        <taxon>Bacillati</taxon>
        <taxon>Bacillota</taxon>
        <taxon>Bacilli</taxon>
        <taxon>Lactobacillales</taxon>
        <taxon>Lactobacillaceae</taxon>
        <taxon>Fructilactobacillus</taxon>
    </lineage>
</organism>
<proteinExistence type="predicted"/>
<sequence length="161" mass="19131">MFKPILLIITVIALIIAGYLYWTNRDRADDKSYIKSWKYFVFILCILVAVVTFAVATRNILSVAGFVIAFILFIYYLVRYFVVALGKHYSWDQTVFLKYFRRGVYALIATLIFFIAFYCSSNNQLDMLHHREITSHLQMKQKKTHKEKMRMEKKDKKAEMK</sequence>
<comment type="caution">
    <text evidence="3">The sequence shown here is derived from an EMBL/GenBank/DDBJ whole genome shotgun (WGS) entry which is preliminary data.</text>
</comment>
<keyword evidence="2" id="KW-1133">Transmembrane helix</keyword>
<feature type="compositionally biased region" description="Basic and acidic residues" evidence="1">
    <location>
        <begin position="149"/>
        <end position="161"/>
    </location>
</feature>